<proteinExistence type="predicted"/>
<keyword evidence="2" id="KW-1185">Reference proteome</keyword>
<protein>
    <submittedName>
        <fullName evidence="1">Uncharacterized protein</fullName>
    </submittedName>
</protein>
<comment type="caution">
    <text evidence="1">The sequence shown here is derived from an EMBL/GenBank/DDBJ whole genome shotgun (WGS) entry which is preliminary data.</text>
</comment>
<dbReference type="EMBL" id="LECT01000043">
    <property type="protein sequence ID" value="KLU02834.1"/>
    <property type="molecule type" value="Genomic_DNA"/>
</dbReference>
<name>A0A0J1EB70_RHOIS</name>
<evidence type="ECO:0000313" key="2">
    <source>
        <dbReference type="Proteomes" id="UP000036367"/>
    </source>
</evidence>
<reference evidence="1" key="1">
    <citation type="submission" date="2015-05" db="EMBL/GenBank/DDBJ databases">
        <title>Permanent draft genome of Rhodopirellula islandicus K833.</title>
        <authorList>
            <person name="Kizina J."/>
            <person name="Richter M."/>
            <person name="Glockner F.O."/>
            <person name="Harder J."/>
        </authorList>
    </citation>
    <scope>NUCLEOTIDE SEQUENCE [LARGE SCALE GENOMIC DNA]</scope>
    <source>
        <strain evidence="1">K833</strain>
    </source>
</reference>
<dbReference type="Proteomes" id="UP000036367">
    <property type="component" value="Unassembled WGS sequence"/>
</dbReference>
<sequence>MDFCFLPACPSLHRTFESRVTMVAGTQATGSGICDQGR</sequence>
<dbReference type="STRING" id="595434.RISK_005130"/>
<accession>A0A0J1EB70</accession>
<gene>
    <name evidence="1" type="ORF">RISK_005130</name>
</gene>
<dbReference type="AlphaFoldDB" id="A0A0J1EB70"/>
<evidence type="ECO:0000313" key="1">
    <source>
        <dbReference type="EMBL" id="KLU02834.1"/>
    </source>
</evidence>
<organism evidence="1 2">
    <name type="scientific">Rhodopirellula islandica</name>
    <dbReference type="NCBI Taxonomy" id="595434"/>
    <lineage>
        <taxon>Bacteria</taxon>
        <taxon>Pseudomonadati</taxon>
        <taxon>Planctomycetota</taxon>
        <taxon>Planctomycetia</taxon>
        <taxon>Pirellulales</taxon>
        <taxon>Pirellulaceae</taxon>
        <taxon>Rhodopirellula</taxon>
    </lineage>
</organism>